<keyword evidence="6" id="KW-1185">Reference proteome</keyword>
<dbReference type="STRING" id="33935.ADM90_09760"/>
<keyword evidence="2" id="KW-0378">Hydrolase</keyword>
<dbReference type="InterPro" id="IPR013094">
    <property type="entry name" value="AB_hydrolase_3"/>
</dbReference>
<dbReference type="SUPFAM" id="SSF53474">
    <property type="entry name" value="alpha/beta-Hydrolases"/>
    <property type="match status" value="1"/>
</dbReference>
<proteinExistence type="inferred from homology"/>
<sequence length="307" mass="33880">MTLTKLRDEAVQFIQANHTDTPYYICSPQQARAMRSVAPWQSAQKPQLAAIEDKYIPVRDGAQIPVRIYTPVVGKKLPVIVFYHGGGWVYGNLDSVDAGCQLLADKAQAIVVSVDYRLAPEYPFPIPLYDAYDSLLWVQEQLEALGGDATKITIAGDSAGGNLATVVTYLAATLNGPAIHAQALIYPVVHVDFSTASYTAYGENYGLDKQGMEWFAHHYTDEQNFTNPFISPLLIEDASVFPKTMIIAADADVLYDEGQAYAQKLTQAGVAVEHITMHGLIHSYFSKMTYFEEATIDTVEKIAQFLK</sequence>
<comment type="similarity">
    <text evidence="1">Belongs to the 'GDXG' lipolytic enzyme family.</text>
</comment>
<dbReference type="PROSITE" id="PS01174">
    <property type="entry name" value="LIPASE_GDXG_SER"/>
    <property type="match status" value="1"/>
</dbReference>
<dbReference type="PATRIC" id="fig|33935.3.peg.1457"/>
<name>A0A0N0CWR8_9BACI</name>
<dbReference type="Proteomes" id="UP000037977">
    <property type="component" value="Unassembled WGS sequence"/>
</dbReference>
<accession>A0A0N0CWR8</accession>
<dbReference type="PANTHER" id="PTHR48081">
    <property type="entry name" value="AB HYDROLASE SUPERFAMILY PROTEIN C4A8.06C"/>
    <property type="match status" value="1"/>
</dbReference>
<evidence type="ECO:0000256" key="2">
    <source>
        <dbReference type="ARBA" id="ARBA00022801"/>
    </source>
</evidence>
<dbReference type="EMBL" id="LGCI01000005">
    <property type="protein sequence ID" value="KOY83521.1"/>
    <property type="molecule type" value="Genomic_DNA"/>
</dbReference>
<dbReference type="InterPro" id="IPR029058">
    <property type="entry name" value="AB_hydrolase_fold"/>
</dbReference>
<evidence type="ECO:0000259" key="4">
    <source>
        <dbReference type="Pfam" id="PF07859"/>
    </source>
</evidence>
<dbReference type="InterPro" id="IPR050300">
    <property type="entry name" value="GDXG_lipolytic_enzyme"/>
</dbReference>
<gene>
    <name evidence="5" type="ORF">ADM90_09760</name>
</gene>
<feature type="active site" evidence="3">
    <location>
        <position position="158"/>
    </location>
</feature>
<dbReference type="PANTHER" id="PTHR48081:SF8">
    <property type="entry name" value="ALPHA_BETA HYDROLASE FOLD-3 DOMAIN-CONTAINING PROTEIN-RELATED"/>
    <property type="match status" value="1"/>
</dbReference>
<dbReference type="InterPro" id="IPR033140">
    <property type="entry name" value="Lipase_GDXG_put_SER_AS"/>
</dbReference>
<evidence type="ECO:0000313" key="6">
    <source>
        <dbReference type="Proteomes" id="UP000037977"/>
    </source>
</evidence>
<dbReference type="Pfam" id="PF07859">
    <property type="entry name" value="Abhydrolase_3"/>
    <property type="match status" value="1"/>
</dbReference>
<dbReference type="GO" id="GO:0016787">
    <property type="term" value="F:hydrolase activity"/>
    <property type="evidence" value="ECO:0007669"/>
    <property type="project" value="UniProtKB-KW"/>
</dbReference>
<evidence type="ECO:0000313" key="5">
    <source>
        <dbReference type="EMBL" id="KOY83521.1"/>
    </source>
</evidence>
<organism evidence="5 6">
    <name type="scientific">Lysinibacillus macroides</name>
    <dbReference type="NCBI Taxonomy" id="33935"/>
    <lineage>
        <taxon>Bacteria</taxon>
        <taxon>Bacillati</taxon>
        <taxon>Bacillota</taxon>
        <taxon>Bacilli</taxon>
        <taxon>Bacillales</taxon>
        <taxon>Bacillaceae</taxon>
        <taxon>Lysinibacillus</taxon>
    </lineage>
</organism>
<evidence type="ECO:0000256" key="3">
    <source>
        <dbReference type="PROSITE-ProRule" id="PRU10038"/>
    </source>
</evidence>
<dbReference type="AlphaFoldDB" id="A0A0N0CWR8"/>
<dbReference type="Gene3D" id="3.40.50.1820">
    <property type="entry name" value="alpha/beta hydrolase"/>
    <property type="match status" value="1"/>
</dbReference>
<protein>
    <submittedName>
        <fullName evidence="5">Esterase</fullName>
    </submittedName>
</protein>
<evidence type="ECO:0000256" key="1">
    <source>
        <dbReference type="ARBA" id="ARBA00010515"/>
    </source>
</evidence>
<reference evidence="5 6" key="1">
    <citation type="submission" date="2015-07" db="EMBL/GenBank/DDBJ databases">
        <title>Genome sequencing project for genomic taxonomy and phylogenomics of Bacillus-like bacteria.</title>
        <authorList>
            <person name="Liu B."/>
            <person name="Wang J."/>
            <person name="Zhu Y."/>
            <person name="Liu G."/>
            <person name="Chen Q."/>
            <person name="Chen Z."/>
            <person name="Che J."/>
            <person name="Ge C."/>
            <person name="Shi H."/>
            <person name="Pan Z."/>
            <person name="Liu X."/>
        </authorList>
    </citation>
    <scope>NUCLEOTIDE SEQUENCE [LARGE SCALE GENOMIC DNA]</scope>
    <source>
        <strain evidence="5 6">DSM 54</strain>
    </source>
</reference>
<feature type="domain" description="Alpha/beta hydrolase fold-3" evidence="4">
    <location>
        <begin position="80"/>
        <end position="285"/>
    </location>
</feature>
<comment type="caution">
    <text evidence="5">The sequence shown here is derived from an EMBL/GenBank/DDBJ whole genome shotgun (WGS) entry which is preliminary data.</text>
</comment>